<evidence type="ECO:0000313" key="11">
    <source>
        <dbReference type="EMBL" id="KAJ5271362.1"/>
    </source>
</evidence>
<evidence type="ECO:0000256" key="4">
    <source>
        <dbReference type="ARBA" id="ARBA00022989"/>
    </source>
</evidence>
<dbReference type="GO" id="GO:0043022">
    <property type="term" value="F:ribosome binding"/>
    <property type="evidence" value="ECO:0007669"/>
    <property type="project" value="InterPro"/>
</dbReference>
<dbReference type="Proteomes" id="UP001220256">
    <property type="component" value="Unassembled WGS sequence"/>
</dbReference>
<dbReference type="AlphaFoldDB" id="A0A167S7C5"/>
<evidence type="ECO:0000256" key="1">
    <source>
        <dbReference type="ARBA" id="ARBA00004434"/>
    </source>
</evidence>
<reference evidence="12" key="1">
    <citation type="journal article" date="2014" name="Genome Announc.">
        <title>Complete sequencing and chromosome-scale genome assembly of the industrial progenitor strain P2niaD18 from the penicillin producer Penicillium chrysogenum.</title>
        <authorList>
            <person name="Specht T."/>
            <person name="Dahlmann T.A."/>
            <person name="Zadra I."/>
            <person name="Kurnsteiner H."/>
            <person name="Kuck U."/>
        </authorList>
    </citation>
    <scope>NUCLEOTIDE SEQUENCE [LARGE SCALE GENOMIC DNA]</scope>
    <source>
        <strain evidence="12">P2niaD18</strain>
    </source>
</reference>
<feature type="compositionally biased region" description="Polar residues" evidence="8">
    <location>
        <begin position="144"/>
        <end position="163"/>
    </location>
</feature>
<name>A0A167S7C5_PENCH</name>
<reference evidence="11 13" key="3">
    <citation type="journal article" date="2023" name="IMA Fungus">
        <title>Comparative genomic study of the Penicillium genus elucidates a diverse pangenome and 15 lateral gene transfer events.</title>
        <authorList>
            <person name="Petersen C."/>
            <person name="Sorensen T."/>
            <person name="Nielsen M.R."/>
            <person name="Sondergaard T.E."/>
            <person name="Sorensen J.L."/>
            <person name="Fitzpatrick D.A."/>
            <person name="Frisvad J.C."/>
            <person name="Nielsen K.L."/>
        </authorList>
    </citation>
    <scope>NUCLEOTIDE SEQUENCE [LARGE SCALE GENOMIC DNA]</scope>
    <source>
        <strain evidence="11 13">IBT 3361</strain>
    </source>
</reference>
<evidence type="ECO:0000259" key="10">
    <source>
        <dbReference type="PROSITE" id="PS51758"/>
    </source>
</evidence>
<dbReference type="EMBL" id="CM002799">
    <property type="protein sequence ID" value="KZN86858.1"/>
    <property type="molecule type" value="Genomic_DNA"/>
</dbReference>
<evidence type="ECO:0000313" key="12">
    <source>
        <dbReference type="EMBL" id="KZN86858.1"/>
    </source>
</evidence>
<feature type="region of interest" description="Disordered" evidence="8">
    <location>
        <begin position="42"/>
        <end position="91"/>
    </location>
</feature>
<reference evidence="11" key="2">
    <citation type="submission" date="2022-12" db="EMBL/GenBank/DDBJ databases">
        <authorList>
            <person name="Petersen C."/>
        </authorList>
    </citation>
    <scope>NUCLEOTIDE SEQUENCE</scope>
    <source>
        <strain evidence="11">IBT 3361</strain>
    </source>
</reference>
<dbReference type="Proteomes" id="UP000076449">
    <property type="component" value="Chromosome II"/>
</dbReference>
<evidence type="ECO:0000256" key="9">
    <source>
        <dbReference type="SAM" id="Phobius"/>
    </source>
</evidence>
<evidence type="ECO:0000256" key="6">
    <source>
        <dbReference type="ARBA" id="ARBA00023136"/>
    </source>
</evidence>
<sequence length="382" mass="42044">MASITRGQRALHAQFQPWSHYRFHTHLQSQSPPICVQSQLFSTSGLRQQSRRPSSPSPTTTTVSTPSETEINAPISTHPATLTTPSPLRPSAGAADKLKRYVEFGRAYVTFYKTGLKNVYHNYRASLPLRRKLGLPAYIPVSPPRTSTHNSNNGGAPSISEESQLGRAQFQLVRRSARDVRRMIPFTMILIICGEFTPLIIPIFGSAITPATCRVPSQVEKERVAATARKLAALDAFVADDKDRSVHLLKAGGAEQLALLARCFADPVWVASAGSADVLRACAVFGLVKRHDRTAGESLVGLIYRPRLARYVEYLSIDDGMIRVGGGVSAMKATEVRIAVEERGGVDVSSGTQDRKRVEELERRWLEQWLAVRGNSSRSKKL</sequence>
<dbReference type="InterPro" id="IPR033122">
    <property type="entry name" value="LETM1-like_RBD"/>
</dbReference>
<dbReference type="PANTHER" id="PTHR14009:SF6">
    <property type="entry name" value="LETM1 RBD DOMAIN-CONTAINING PROTEIN"/>
    <property type="match status" value="1"/>
</dbReference>
<feature type="compositionally biased region" description="Low complexity" evidence="8">
    <location>
        <begin position="51"/>
        <end position="70"/>
    </location>
</feature>
<keyword evidence="3" id="KW-0999">Mitochondrion inner membrane</keyword>
<feature type="region of interest" description="Disordered" evidence="8">
    <location>
        <begin position="143"/>
        <end position="163"/>
    </location>
</feature>
<dbReference type="EMBL" id="JAPVEB010000003">
    <property type="protein sequence ID" value="KAJ5271362.1"/>
    <property type="molecule type" value="Genomic_DNA"/>
</dbReference>
<feature type="compositionally biased region" description="Polar residues" evidence="8">
    <location>
        <begin position="74"/>
        <end position="86"/>
    </location>
</feature>
<dbReference type="OMA" id="HYVPKTF"/>
<dbReference type="InterPro" id="IPR044202">
    <property type="entry name" value="LETM1/MDM38-like"/>
</dbReference>
<dbReference type="GO" id="GO:0005743">
    <property type="term" value="C:mitochondrial inner membrane"/>
    <property type="evidence" value="ECO:0007669"/>
    <property type="project" value="UniProtKB-SubCell"/>
</dbReference>
<keyword evidence="6 9" id="KW-0472">Membrane</keyword>
<feature type="transmembrane region" description="Helical" evidence="9">
    <location>
        <begin position="184"/>
        <end position="208"/>
    </location>
</feature>
<evidence type="ECO:0000256" key="5">
    <source>
        <dbReference type="ARBA" id="ARBA00023128"/>
    </source>
</evidence>
<keyword evidence="4 9" id="KW-1133">Transmembrane helix</keyword>
<keyword evidence="2 9" id="KW-0812">Transmembrane</keyword>
<evidence type="ECO:0000256" key="8">
    <source>
        <dbReference type="SAM" id="MobiDB-lite"/>
    </source>
</evidence>
<accession>A0A167S7C5</accession>
<comment type="subcellular location">
    <subcellularLocation>
        <location evidence="1">Mitochondrion inner membrane</location>
        <topology evidence="1">Single-pass membrane protein</topology>
    </subcellularLocation>
</comment>
<dbReference type="PANTHER" id="PTHR14009">
    <property type="entry name" value="LEUCINE ZIPPER-EF-HAND CONTAINING TRANSMEMBRANE PROTEIN"/>
    <property type="match status" value="1"/>
</dbReference>
<evidence type="ECO:0000256" key="3">
    <source>
        <dbReference type="ARBA" id="ARBA00022792"/>
    </source>
</evidence>
<protein>
    <recommendedName>
        <fullName evidence="10">Letm1 RBD domain-containing protein</fullName>
    </recommendedName>
</protein>
<gene>
    <name evidence="12" type="ORF">EN45_054080</name>
    <name evidence="11" type="ORF">N7505_007120</name>
</gene>
<keyword evidence="13" id="KW-1185">Reference proteome</keyword>
<evidence type="ECO:0000256" key="2">
    <source>
        <dbReference type="ARBA" id="ARBA00022692"/>
    </source>
</evidence>
<organism evidence="12">
    <name type="scientific">Penicillium chrysogenum</name>
    <name type="common">Penicillium notatum</name>
    <dbReference type="NCBI Taxonomy" id="5076"/>
    <lineage>
        <taxon>Eukaryota</taxon>
        <taxon>Fungi</taxon>
        <taxon>Dikarya</taxon>
        <taxon>Ascomycota</taxon>
        <taxon>Pezizomycotina</taxon>
        <taxon>Eurotiomycetes</taxon>
        <taxon>Eurotiomycetidae</taxon>
        <taxon>Eurotiales</taxon>
        <taxon>Aspergillaceae</taxon>
        <taxon>Penicillium</taxon>
        <taxon>Penicillium chrysogenum species complex</taxon>
    </lineage>
</organism>
<dbReference type="PROSITE" id="PS51758">
    <property type="entry name" value="LETM1_RBD"/>
    <property type="match status" value="1"/>
</dbReference>
<keyword evidence="5 7" id="KW-0496">Mitochondrion</keyword>
<dbReference type="PhylomeDB" id="A0A167S7C5"/>
<evidence type="ECO:0000256" key="7">
    <source>
        <dbReference type="PROSITE-ProRule" id="PRU01094"/>
    </source>
</evidence>
<proteinExistence type="predicted"/>
<evidence type="ECO:0000313" key="13">
    <source>
        <dbReference type="Proteomes" id="UP001220256"/>
    </source>
</evidence>
<dbReference type="GO" id="GO:0030003">
    <property type="term" value="P:intracellular monoatomic cation homeostasis"/>
    <property type="evidence" value="ECO:0007669"/>
    <property type="project" value="TreeGrafter"/>
</dbReference>
<feature type="domain" description="Letm1 RBD" evidence="10">
    <location>
        <begin position="197"/>
        <end position="382"/>
    </location>
</feature>